<dbReference type="STRING" id="3818.A0A445AKY0"/>
<gene>
    <name evidence="1" type="ORF">Ahy_B02g061439</name>
</gene>
<comment type="caution">
    <text evidence="1">The sequence shown here is derived from an EMBL/GenBank/DDBJ whole genome shotgun (WGS) entry which is preliminary data.</text>
</comment>
<dbReference type="AlphaFoldDB" id="A0A445AKY0"/>
<evidence type="ECO:0000313" key="2">
    <source>
        <dbReference type="Proteomes" id="UP000289738"/>
    </source>
</evidence>
<dbReference type="Proteomes" id="UP000289738">
    <property type="component" value="Chromosome B02"/>
</dbReference>
<sequence length="78" mass="8452">MEPVSSPGYRSSLAMTGLRSSMDGGLDEEAALSLQSESAFLHSTSSKEKRMLLSQKIHEAFKGTVERITSARTVSAFK</sequence>
<dbReference type="EMBL" id="SDMP01000012">
    <property type="protein sequence ID" value="RYR27106.1"/>
    <property type="molecule type" value="Genomic_DNA"/>
</dbReference>
<evidence type="ECO:0000313" key="1">
    <source>
        <dbReference type="EMBL" id="RYR27106.1"/>
    </source>
</evidence>
<organism evidence="1 2">
    <name type="scientific">Arachis hypogaea</name>
    <name type="common">Peanut</name>
    <dbReference type="NCBI Taxonomy" id="3818"/>
    <lineage>
        <taxon>Eukaryota</taxon>
        <taxon>Viridiplantae</taxon>
        <taxon>Streptophyta</taxon>
        <taxon>Embryophyta</taxon>
        <taxon>Tracheophyta</taxon>
        <taxon>Spermatophyta</taxon>
        <taxon>Magnoliopsida</taxon>
        <taxon>eudicotyledons</taxon>
        <taxon>Gunneridae</taxon>
        <taxon>Pentapetalae</taxon>
        <taxon>rosids</taxon>
        <taxon>fabids</taxon>
        <taxon>Fabales</taxon>
        <taxon>Fabaceae</taxon>
        <taxon>Papilionoideae</taxon>
        <taxon>50 kb inversion clade</taxon>
        <taxon>dalbergioids sensu lato</taxon>
        <taxon>Dalbergieae</taxon>
        <taxon>Pterocarpus clade</taxon>
        <taxon>Arachis</taxon>
    </lineage>
</organism>
<keyword evidence="2" id="KW-1185">Reference proteome</keyword>
<protein>
    <submittedName>
        <fullName evidence="1">Uncharacterized protein</fullName>
    </submittedName>
</protein>
<accession>A0A445AKY0</accession>
<name>A0A445AKY0_ARAHY</name>
<reference evidence="1 2" key="1">
    <citation type="submission" date="2019-01" db="EMBL/GenBank/DDBJ databases">
        <title>Sequencing of cultivated peanut Arachis hypogaea provides insights into genome evolution and oil improvement.</title>
        <authorList>
            <person name="Chen X."/>
        </authorList>
    </citation>
    <scope>NUCLEOTIDE SEQUENCE [LARGE SCALE GENOMIC DNA]</scope>
    <source>
        <strain evidence="2">cv. Fuhuasheng</strain>
        <tissue evidence="1">Leaves</tissue>
    </source>
</reference>
<proteinExistence type="predicted"/>